<evidence type="ECO:0000313" key="4">
    <source>
        <dbReference type="EMBL" id="AMD22477.1"/>
    </source>
</evidence>
<keyword evidence="1" id="KW-0863">Zinc-finger</keyword>
<dbReference type="InterPro" id="IPR001841">
    <property type="entry name" value="Znf_RING"/>
</dbReference>
<keyword evidence="1" id="KW-0862">Zinc</keyword>
<feature type="region of interest" description="Disordered" evidence="2">
    <location>
        <begin position="1"/>
        <end position="25"/>
    </location>
</feature>
<dbReference type="RefSeq" id="XP_017989473.1">
    <property type="nucleotide sequence ID" value="XM_018134255.1"/>
</dbReference>
<dbReference type="GO" id="GO:0008270">
    <property type="term" value="F:zinc ion binding"/>
    <property type="evidence" value="ECO:0007669"/>
    <property type="project" value="UniProtKB-KW"/>
</dbReference>
<dbReference type="STRING" id="45286.A0A0X8HVV6"/>
<dbReference type="AlphaFoldDB" id="A0A0X8HVV6"/>
<feature type="domain" description="RING-type" evidence="3">
    <location>
        <begin position="212"/>
        <end position="261"/>
    </location>
</feature>
<dbReference type="OrthoDB" id="299997at2759"/>
<evidence type="ECO:0000313" key="5">
    <source>
        <dbReference type="Proteomes" id="UP000243052"/>
    </source>
</evidence>
<proteinExistence type="predicted"/>
<protein>
    <submittedName>
        <fullName evidence="4">HHL293Cp</fullName>
    </submittedName>
</protein>
<evidence type="ECO:0000256" key="2">
    <source>
        <dbReference type="SAM" id="MobiDB-lite"/>
    </source>
</evidence>
<keyword evidence="1" id="KW-0479">Metal-binding</keyword>
<dbReference type="Proteomes" id="UP000243052">
    <property type="component" value="Chromosome viii"/>
</dbReference>
<accession>A0A0X8HVV6</accession>
<feature type="region of interest" description="Disordered" evidence="2">
    <location>
        <begin position="108"/>
        <end position="131"/>
    </location>
</feature>
<sequence length="1066" mass="118397">MVVTTPVTEQGPGFTHTPPSRESAFGSPAAKFLKIVSGRSIKRIGSKFRRSSYSSGVIGSTGHVELNAVTQTPDSPQRVLRDDVIPEVMAAPRLSPFVLQNSKRRPKPLDLRTLSPPITVEKPAAPSSVEGKLGTPVRLTFPKSFDSARRDLASDLLIGGLDDITERQFFIPDYKRTPQRYEEEVSPTCRINHAQTDISSTPGSKRYNVNICSICGEYLNALLVGEKVVEMNCEHQSHYQCYSAVLEGTIQQGKYPRCETCLKQSKPKDEQVLHDMTSSLLLKKSLKTSVSNVKEHVMGLESAVLERPLYNLITPCEQLIKSADISSNGFKTPIAQSIQDRLGVDSAEEDFTATIPHTSVSIDTAGVTAEQDDVKVNIIPQVSKFIINENSEQTLLPFVLNCYVENNKSSEPELQKIDNEELRANIQQHVISKLGQNVAKAGALKMFDRMSYSFDGDQWSPIVFYWFERCFVLVQQGSCDDSEALIIGKIPVSQLATLFKYDSHTLILYLKSMSFPELYLRSPDESTAIISKWNFYLGEKTCEVTVTQQTSNCWNSLPKHILTDLPKELISYNQLTGEVGATQFWEGSTVVSQGFSANLSRNDAKLQLVVAVSLVNCAPRLHSNEELLSSIQKKLRTVLGSLNAGDLFGLVVSNDGVKEGKFYGMIGKEWDLWDEIIDSLCVSDANPCVDEQSELQHIMEVSDRLLSTVEEPAEHVRQLIILGNDHDVPIISMTPDPNSSASTAISACARKITSHYSFSILQYVTRNCYAFIREYMGHPTYNIKVNVVSQLLDVDVYQIVEKLHRKATTRLNIQLDSFDPNVAKFHSIEVAGRINSVEGPSVTLEIDPLEPGSSVNILFDMQVATKALLNKYPSCSSAPFSLVNARYRTSFTQSAQRHCTSLGILFKPQHESCTTPCSLAALISHNSISADANDSFMDIPLIAPLSPSRDSIFVSRQLQFLTIDALNTVLKDARSRLQSSTSSPNPFSLKELVSVLFGISNNCIESFPLYDKEFDDPVSMTEYTEMLCKKLDTIVNLYKIESNTTQSSASTPEWIHMARVLLNSLM</sequence>
<gene>
    <name evidence="4" type="ORF">AW171_hschr84519</name>
</gene>
<dbReference type="InterPro" id="IPR013083">
    <property type="entry name" value="Znf_RING/FYVE/PHD"/>
</dbReference>
<dbReference type="SMART" id="SM00184">
    <property type="entry name" value="RING"/>
    <property type="match status" value="1"/>
</dbReference>
<evidence type="ECO:0000256" key="1">
    <source>
        <dbReference type="PROSITE-ProRule" id="PRU00175"/>
    </source>
</evidence>
<dbReference type="GeneID" id="28725830"/>
<evidence type="ECO:0000259" key="3">
    <source>
        <dbReference type="PROSITE" id="PS50089"/>
    </source>
</evidence>
<dbReference type="PROSITE" id="PS50089">
    <property type="entry name" value="ZF_RING_2"/>
    <property type="match status" value="1"/>
</dbReference>
<name>A0A0X8HVV6_9SACH</name>
<keyword evidence="5" id="KW-1185">Reference proteome</keyword>
<dbReference type="EMBL" id="CP014248">
    <property type="protein sequence ID" value="AMD22477.1"/>
    <property type="molecule type" value="Genomic_DNA"/>
</dbReference>
<reference evidence="4 5" key="1">
    <citation type="submission" date="2016-01" db="EMBL/GenBank/DDBJ databases">
        <title>Genome sequence of the yeast Holleya sinecauda.</title>
        <authorList>
            <person name="Dietrich F.S."/>
        </authorList>
    </citation>
    <scope>NUCLEOTIDE SEQUENCE [LARGE SCALE GENOMIC DNA]</scope>
    <source>
        <strain evidence="4 5">ATCC 58844</strain>
    </source>
</reference>
<dbReference type="Gene3D" id="3.30.40.10">
    <property type="entry name" value="Zinc/RING finger domain, C3HC4 (zinc finger)"/>
    <property type="match status" value="1"/>
</dbReference>
<organism evidence="4 5">
    <name type="scientific">Eremothecium sinecaudum</name>
    <dbReference type="NCBI Taxonomy" id="45286"/>
    <lineage>
        <taxon>Eukaryota</taxon>
        <taxon>Fungi</taxon>
        <taxon>Dikarya</taxon>
        <taxon>Ascomycota</taxon>
        <taxon>Saccharomycotina</taxon>
        <taxon>Saccharomycetes</taxon>
        <taxon>Saccharomycetales</taxon>
        <taxon>Saccharomycetaceae</taxon>
        <taxon>Eremothecium</taxon>
    </lineage>
</organism>